<feature type="compositionally biased region" description="Polar residues" evidence="1">
    <location>
        <begin position="291"/>
        <end position="306"/>
    </location>
</feature>
<organism evidence="2 3">
    <name type="scientific">Austrofundulus limnaeus</name>
    <name type="common">Annual killifish</name>
    <dbReference type="NCBI Taxonomy" id="52670"/>
    <lineage>
        <taxon>Eukaryota</taxon>
        <taxon>Metazoa</taxon>
        <taxon>Chordata</taxon>
        <taxon>Craniata</taxon>
        <taxon>Vertebrata</taxon>
        <taxon>Euteleostomi</taxon>
        <taxon>Actinopterygii</taxon>
        <taxon>Neopterygii</taxon>
        <taxon>Teleostei</taxon>
        <taxon>Neoteleostei</taxon>
        <taxon>Acanthomorphata</taxon>
        <taxon>Ovalentaria</taxon>
        <taxon>Atherinomorphae</taxon>
        <taxon>Cyprinodontiformes</taxon>
        <taxon>Rivulidae</taxon>
        <taxon>Austrofundulus</taxon>
    </lineage>
</organism>
<feature type="compositionally biased region" description="Low complexity" evidence="1">
    <location>
        <begin position="137"/>
        <end position="154"/>
    </location>
</feature>
<sequence length="339" mass="39861">MSSLLIVVEDMQTLLRLQLLFLLAVGGHQVNAYRLDGKWENEKVLVSSQLDPYGFNWEDDSSWDALGFYTNPWARDSGNQAQQPPWVPRHLEQQNQLKLPQHSELPSYLQQPQHPKGPHPAKHLEVTNYPQLPWYPQDPSYYSPRQPQQPQDPRVPIYSHQQQHHQHPSGLKDLPQQPQNHEGPEGTMFLFQKFQQPKSLRYLPQIPEWPDYLPQGHQYPQVQNVPDYLHHHQHCPHSVGSRCMPQQSQQLQHSENGGYPSQQPQYPMGSDYLPQKPRDLPQHPKLPGFPPQQSQREPSNLQQQTMRIHKPRYAARKARRLKFVRLRPPMLRFLTRLRH</sequence>
<keyword evidence="2" id="KW-1185">Reference proteome</keyword>
<evidence type="ECO:0000313" key="2">
    <source>
        <dbReference type="Proteomes" id="UP000192220"/>
    </source>
</evidence>
<dbReference type="Proteomes" id="UP000192220">
    <property type="component" value="Unplaced"/>
</dbReference>
<protein>
    <submittedName>
        <fullName evidence="3">Activating signal cointegrator 1 complex subunit 2 homolog</fullName>
    </submittedName>
</protein>
<dbReference type="RefSeq" id="XP_013870738.1">
    <property type="nucleotide sequence ID" value="XM_014015284.1"/>
</dbReference>
<gene>
    <name evidence="3" type="primary">LOC106522309</name>
</gene>
<dbReference type="KEGG" id="alim:106522309"/>
<feature type="region of interest" description="Disordered" evidence="1">
    <location>
        <begin position="231"/>
        <end position="310"/>
    </location>
</feature>
<reference evidence="3" key="1">
    <citation type="submission" date="2025-08" db="UniProtKB">
        <authorList>
            <consortium name="RefSeq"/>
        </authorList>
    </citation>
    <scope>IDENTIFICATION</scope>
    <source>
        <strain evidence="3">Quisiro</strain>
        <tissue evidence="3">Liver</tissue>
    </source>
</reference>
<evidence type="ECO:0000256" key="1">
    <source>
        <dbReference type="SAM" id="MobiDB-lite"/>
    </source>
</evidence>
<feature type="region of interest" description="Disordered" evidence="1">
    <location>
        <begin position="135"/>
        <end position="185"/>
    </location>
</feature>
<evidence type="ECO:0000313" key="3">
    <source>
        <dbReference type="RefSeq" id="XP_013870738.1"/>
    </source>
</evidence>
<name>A0A2I4BSQ3_AUSLI</name>
<accession>A0A2I4BSQ3</accession>
<dbReference type="InParanoid" id="A0A2I4BSQ3"/>
<dbReference type="GeneID" id="106522309"/>
<dbReference type="AlphaFoldDB" id="A0A2I4BSQ3"/>
<feature type="compositionally biased region" description="Polar residues" evidence="1">
    <location>
        <begin position="244"/>
        <end position="265"/>
    </location>
</feature>
<proteinExistence type="predicted"/>